<feature type="compositionally biased region" description="Polar residues" evidence="1">
    <location>
        <begin position="7"/>
        <end position="17"/>
    </location>
</feature>
<feature type="region of interest" description="Disordered" evidence="1">
    <location>
        <begin position="1"/>
        <end position="50"/>
    </location>
</feature>
<evidence type="ECO:0000313" key="3">
    <source>
        <dbReference type="Proteomes" id="UP001589747"/>
    </source>
</evidence>
<dbReference type="RefSeq" id="WP_377488403.1">
    <property type="nucleotide sequence ID" value="NZ_JBHMDO010000002.1"/>
</dbReference>
<name>A0ABV5KGV9_9BACL</name>
<evidence type="ECO:0000256" key="1">
    <source>
        <dbReference type="SAM" id="MobiDB-lite"/>
    </source>
</evidence>
<evidence type="ECO:0000313" key="2">
    <source>
        <dbReference type="EMBL" id="MFB9324460.1"/>
    </source>
</evidence>
<comment type="caution">
    <text evidence="2">The sequence shown here is derived from an EMBL/GenBank/DDBJ whole genome shotgun (WGS) entry which is preliminary data.</text>
</comment>
<feature type="region of interest" description="Disordered" evidence="1">
    <location>
        <begin position="152"/>
        <end position="186"/>
    </location>
</feature>
<keyword evidence="3" id="KW-1185">Reference proteome</keyword>
<reference evidence="2 3" key="1">
    <citation type="submission" date="2024-09" db="EMBL/GenBank/DDBJ databases">
        <authorList>
            <person name="Sun Q."/>
            <person name="Mori K."/>
        </authorList>
    </citation>
    <scope>NUCLEOTIDE SEQUENCE [LARGE SCALE GENOMIC DNA]</scope>
    <source>
        <strain evidence="2 3">TISTR 2452</strain>
    </source>
</reference>
<proteinExistence type="predicted"/>
<dbReference type="EMBL" id="JBHMDO010000002">
    <property type="protein sequence ID" value="MFB9324460.1"/>
    <property type="molecule type" value="Genomic_DNA"/>
</dbReference>
<dbReference type="Proteomes" id="UP001589747">
    <property type="component" value="Unassembled WGS sequence"/>
</dbReference>
<protein>
    <recommendedName>
        <fullName evidence="4">Tyrosine protein kinase</fullName>
    </recommendedName>
</protein>
<accession>A0ABV5KGV9</accession>
<sequence length="186" mass="19155">MKYRNDPSVSGFQQPFGGQSPYPGISDPFLQAPGLGGPPTPFSPSLETNIPPIAVKPADAAIPAEAVSEALESATPAATKASGFSLASLGGNIKDLQGLVDRMGGLDGILSTVQKVQKVVSSVQQMAPLIKVLAGSIGKKGAAATTATLDEEAFETATPKRKKSRKRARGKSKPLAGGGPRPRPRR</sequence>
<evidence type="ECO:0008006" key="4">
    <source>
        <dbReference type="Google" id="ProtNLM"/>
    </source>
</evidence>
<organism evidence="2 3">
    <name type="scientific">Paenibacillus aurantiacus</name>
    <dbReference type="NCBI Taxonomy" id="1936118"/>
    <lineage>
        <taxon>Bacteria</taxon>
        <taxon>Bacillati</taxon>
        <taxon>Bacillota</taxon>
        <taxon>Bacilli</taxon>
        <taxon>Bacillales</taxon>
        <taxon>Paenibacillaceae</taxon>
        <taxon>Paenibacillus</taxon>
    </lineage>
</organism>
<feature type="compositionally biased region" description="Basic residues" evidence="1">
    <location>
        <begin position="159"/>
        <end position="172"/>
    </location>
</feature>
<gene>
    <name evidence="2" type="ORF">ACFFSY_00705</name>
</gene>